<dbReference type="CDD" id="cd16262">
    <property type="entry name" value="EFG_III"/>
    <property type="match status" value="1"/>
</dbReference>
<dbReference type="SMART" id="SM00838">
    <property type="entry name" value="EFG_C"/>
    <property type="match status" value="1"/>
</dbReference>
<evidence type="ECO:0000259" key="6">
    <source>
        <dbReference type="PROSITE" id="PS51722"/>
    </source>
</evidence>
<keyword evidence="3" id="KW-0547">Nucleotide-binding</keyword>
<dbReference type="CDD" id="cd01434">
    <property type="entry name" value="EFG_mtEFG1_IV"/>
    <property type="match status" value="1"/>
</dbReference>
<dbReference type="Proteomes" id="UP000183967">
    <property type="component" value="Unassembled WGS sequence"/>
</dbReference>
<dbReference type="Gene3D" id="3.40.50.300">
    <property type="entry name" value="P-loop containing nucleotide triphosphate hydrolases"/>
    <property type="match status" value="1"/>
</dbReference>
<feature type="domain" description="Tr-type G" evidence="6">
    <location>
        <begin position="29"/>
        <end position="302"/>
    </location>
</feature>
<dbReference type="SMART" id="SM00889">
    <property type="entry name" value="EFG_IV"/>
    <property type="match status" value="1"/>
</dbReference>
<dbReference type="PROSITE" id="PS51722">
    <property type="entry name" value="G_TR_2"/>
    <property type="match status" value="1"/>
</dbReference>
<dbReference type="InterPro" id="IPR053905">
    <property type="entry name" value="EF-G-like_DII"/>
</dbReference>
<dbReference type="FunFam" id="3.30.230.10:FF:000003">
    <property type="entry name" value="Elongation factor G"/>
    <property type="match status" value="1"/>
</dbReference>
<protein>
    <recommendedName>
        <fullName evidence="2 5">Elongation factor G</fullName>
    </recommendedName>
</protein>
<dbReference type="NCBIfam" id="NF009379">
    <property type="entry name" value="PRK12740.1-3"/>
    <property type="match status" value="1"/>
</dbReference>
<keyword evidence="4" id="KW-0342">GTP-binding</keyword>
<dbReference type="NCBIfam" id="TIGR00231">
    <property type="entry name" value="small_GTP"/>
    <property type="match status" value="1"/>
</dbReference>
<comment type="similarity">
    <text evidence="1">Belongs to the TRAFAC class translation factor GTPase superfamily. Classic translation factor GTPase family. EF-G/EF-2 subfamily.</text>
</comment>
<dbReference type="Gene3D" id="3.30.230.10">
    <property type="match status" value="1"/>
</dbReference>
<evidence type="ECO:0000256" key="3">
    <source>
        <dbReference type="ARBA" id="ARBA00022741"/>
    </source>
</evidence>
<sequence length="713" mass="79573">MHRRILLTIGKLKKQKFEGENGMNVYGTDKIRNIALLGHGGSGKTTLTEAMLFTTGVIKRIGRIEDGSTVSDFDKEEKDRQISINTSLIPIEWKGHKLNVLDTPGYFDFVGEVKSALAVAGGAVILVDASSGIEVGTEKAWKYIRESKKPAFIFINKMDKENANFDKVINQLREKFGKAVVPFEIPLGEKEDFKGLINIVDMKARQYDENAIKCFDVNVPEGLEDKIQPLREMLIESVAESDEALLEKYFEGEEFTDEEIHRGLRTGVLNGDLIPILCGSAVKNIGVQTLMDMIWDYLPSPNEVEVNTGIDPSTGETIERKLDISEPFSALVFKTIADPYVGKISLFKVLSGEIHKDDEVLNATQDTRFKMGNIFILRGKEQIEVNKLVAGDIGAVAKLNNTYTGDTLCSKDSPIKYPGIEFPEPLLYLAVEPKSQGDEDKMSSGLHRLTEEDPTFKVFYNKETKQTLLGGQGDMHLSVIINKLKDKFGVEVELKDPKVPYRETIKGRAEAEGKHKKQTGGHGQYGHVFIRFEPSQEEFEFNEEIFGGAVPKQYIPAVEKGLKECIESGVLAGYPVVNIKATLYDGSYHTVDSSEMAFKMATAIAFKKGIKAANPVLLEPIMRVEVLVPEEYMGDIMGDLNKRRGRILGMEPQKDGTQLVIAEVPQAEMFKYAIDLKSMTQARASFKMEFARYEEVPPHLSEKIIEEAKASQE</sequence>
<keyword evidence="7" id="KW-0648">Protein biosynthesis</keyword>
<dbReference type="Gene3D" id="3.30.70.240">
    <property type="match status" value="1"/>
</dbReference>
<dbReference type="PANTHER" id="PTHR43261:SF6">
    <property type="entry name" value="ELONGATION FACTOR G-LIKE PROTEIN"/>
    <property type="match status" value="1"/>
</dbReference>
<dbReference type="InterPro" id="IPR035649">
    <property type="entry name" value="EFG_V"/>
</dbReference>
<dbReference type="InterPro" id="IPR000795">
    <property type="entry name" value="T_Tr_GTP-bd_dom"/>
</dbReference>
<dbReference type="InterPro" id="IPR041095">
    <property type="entry name" value="EFG_II"/>
</dbReference>
<dbReference type="GO" id="GO:0003746">
    <property type="term" value="F:translation elongation factor activity"/>
    <property type="evidence" value="ECO:0007669"/>
    <property type="project" value="UniProtKB-UniRule"/>
</dbReference>
<keyword evidence="7" id="KW-0251">Elongation factor</keyword>
<dbReference type="Gene3D" id="3.30.70.870">
    <property type="entry name" value="Elongation Factor G (Translational Gtpase), domain 3"/>
    <property type="match status" value="1"/>
</dbReference>
<reference evidence="8" key="1">
    <citation type="submission" date="2016-11" db="EMBL/GenBank/DDBJ databases">
        <authorList>
            <person name="Varghese N."/>
            <person name="Submissions S."/>
        </authorList>
    </citation>
    <scope>NUCLEOTIDE SEQUENCE [LARGE SCALE GENOMIC DNA]</scope>
    <source>
        <strain evidence="8">DSM 13643</strain>
    </source>
</reference>
<proteinExistence type="inferred from homology"/>
<dbReference type="GO" id="GO:0005525">
    <property type="term" value="F:GTP binding"/>
    <property type="evidence" value="ECO:0007669"/>
    <property type="project" value="UniProtKB-UniRule"/>
</dbReference>
<dbReference type="Pfam" id="PF03764">
    <property type="entry name" value="EFG_IV"/>
    <property type="match status" value="1"/>
</dbReference>
<organism evidence="7 8">
    <name type="scientific">Caloranaerobacter azorensis DSM 13643</name>
    <dbReference type="NCBI Taxonomy" id="1121264"/>
    <lineage>
        <taxon>Bacteria</taxon>
        <taxon>Bacillati</taxon>
        <taxon>Bacillota</taxon>
        <taxon>Tissierellia</taxon>
        <taxon>Tissierellales</taxon>
        <taxon>Thermohalobacteraceae</taxon>
        <taxon>Caloranaerobacter</taxon>
    </lineage>
</organism>
<dbReference type="InterPro" id="IPR047872">
    <property type="entry name" value="EFG_IV"/>
</dbReference>
<dbReference type="InterPro" id="IPR014721">
    <property type="entry name" value="Ribsml_uS5_D2-typ_fold_subgr"/>
</dbReference>
<evidence type="ECO:0000256" key="1">
    <source>
        <dbReference type="ARBA" id="ARBA00005870"/>
    </source>
</evidence>
<dbReference type="InterPro" id="IPR027417">
    <property type="entry name" value="P-loop_NTPase"/>
</dbReference>
<keyword evidence="8" id="KW-1185">Reference proteome</keyword>
<dbReference type="PANTHER" id="PTHR43261">
    <property type="entry name" value="TRANSLATION ELONGATION FACTOR G-RELATED"/>
    <property type="match status" value="1"/>
</dbReference>
<dbReference type="Gene3D" id="2.40.30.10">
    <property type="entry name" value="Translation factors"/>
    <property type="match status" value="1"/>
</dbReference>
<accession>A0A1M5V4Z2</accession>
<dbReference type="Pfam" id="PF14492">
    <property type="entry name" value="EFG_III"/>
    <property type="match status" value="1"/>
</dbReference>
<dbReference type="CDD" id="cd04170">
    <property type="entry name" value="EF-G_bact"/>
    <property type="match status" value="1"/>
</dbReference>
<dbReference type="Pfam" id="PF22042">
    <property type="entry name" value="EF-G_D2"/>
    <property type="match status" value="1"/>
</dbReference>
<dbReference type="InterPro" id="IPR004540">
    <property type="entry name" value="Transl_elong_EFG/EF2"/>
</dbReference>
<dbReference type="Pfam" id="PF00679">
    <property type="entry name" value="EFG_C"/>
    <property type="match status" value="1"/>
</dbReference>
<dbReference type="InterPro" id="IPR035647">
    <property type="entry name" value="EFG_III/V"/>
</dbReference>
<dbReference type="SUPFAM" id="SSF52540">
    <property type="entry name" value="P-loop containing nucleoside triphosphate hydrolases"/>
    <property type="match status" value="1"/>
</dbReference>
<name>A0A1M5V4Z2_9FIRM</name>
<dbReference type="FunFam" id="3.30.70.240:FF:000001">
    <property type="entry name" value="Elongation factor G"/>
    <property type="match status" value="1"/>
</dbReference>
<dbReference type="NCBIfam" id="NF009381">
    <property type="entry name" value="PRK12740.1-5"/>
    <property type="match status" value="1"/>
</dbReference>
<dbReference type="InterPro" id="IPR005225">
    <property type="entry name" value="Small_GTP-bd"/>
</dbReference>
<dbReference type="AlphaFoldDB" id="A0A1M5V4Z2"/>
<dbReference type="GO" id="GO:0032790">
    <property type="term" value="P:ribosome disassembly"/>
    <property type="evidence" value="ECO:0007669"/>
    <property type="project" value="TreeGrafter"/>
</dbReference>
<dbReference type="SUPFAM" id="SSF54211">
    <property type="entry name" value="Ribosomal protein S5 domain 2-like"/>
    <property type="match status" value="1"/>
</dbReference>
<dbReference type="InterPro" id="IPR000640">
    <property type="entry name" value="EFG_V-like"/>
</dbReference>
<dbReference type="InterPro" id="IPR005517">
    <property type="entry name" value="Transl_elong_EFG/EF2_IV"/>
</dbReference>
<gene>
    <name evidence="7" type="ORF">SAMN02745135_01746</name>
</gene>
<dbReference type="SUPFAM" id="SSF54980">
    <property type="entry name" value="EF-G C-terminal domain-like"/>
    <property type="match status" value="2"/>
</dbReference>
<dbReference type="FunFam" id="3.40.50.300:FF:001994">
    <property type="entry name" value="Translation elongation factor G"/>
    <property type="match status" value="1"/>
</dbReference>
<dbReference type="GO" id="GO:0003924">
    <property type="term" value="F:GTPase activity"/>
    <property type="evidence" value="ECO:0007669"/>
    <property type="project" value="InterPro"/>
</dbReference>
<dbReference type="CDD" id="cd03713">
    <property type="entry name" value="EFG_mtEFG_C"/>
    <property type="match status" value="1"/>
</dbReference>
<dbReference type="InterPro" id="IPR009022">
    <property type="entry name" value="EFG_III"/>
</dbReference>
<dbReference type="Pfam" id="PF00009">
    <property type="entry name" value="GTP_EFTU"/>
    <property type="match status" value="1"/>
</dbReference>
<evidence type="ECO:0000313" key="8">
    <source>
        <dbReference type="Proteomes" id="UP000183967"/>
    </source>
</evidence>
<evidence type="ECO:0000256" key="2">
    <source>
        <dbReference type="ARBA" id="ARBA00017872"/>
    </source>
</evidence>
<dbReference type="PRINTS" id="PR00315">
    <property type="entry name" value="ELONGATNFCT"/>
</dbReference>
<evidence type="ECO:0000256" key="4">
    <source>
        <dbReference type="ARBA" id="ARBA00023134"/>
    </source>
</evidence>
<evidence type="ECO:0000256" key="5">
    <source>
        <dbReference type="NCBIfam" id="TIGR00484"/>
    </source>
</evidence>
<dbReference type="NCBIfam" id="NF009891">
    <property type="entry name" value="PRK13351.1-1"/>
    <property type="match status" value="1"/>
</dbReference>
<dbReference type="EMBL" id="FQXO01000049">
    <property type="protein sequence ID" value="SHH70295.1"/>
    <property type="molecule type" value="Genomic_DNA"/>
</dbReference>
<dbReference type="InterPro" id="IPR020568">
    <property type="entry name" value="Ribosomal_Su5_D2-typ_SF"/>
</dbReference>
<dbReference type="NCBIfam" id="TIGR00484">
    <property type="entry name" value="EF-G"/>
    <property type="match status" value="1"/>
</dbReference>
<dbReference type="SUPFAM" id="SSF50447">
    <property type="entry name" value="Translation proteins"/>
    <property type="match status" value="1"/>
</dbReference>
<dbReference type="InterPro" id="IPR009000">
    <property type="entry name" value="Transl_B-barrel_sf"/>
</dbReference>
<evidence type="ECO:0000313" key="7">
    <source>
        <dbReference type="EMBL" id="SHH70295.1"/>
    </source>
</evidence>
<dbReference type="CDD" id="cd04088">
    <property type="entry name" value="EFG_mtEFG_II"/>
    <property type="match status" value="1"/>
</dbReference>